<evidence type="ECO:0000313" key="2">
    <source>
        <dbReference type="EMBL" id="MBB4017950.1"/>
    </source>
</evidence>
<dbReference type="Pfam" id="PF08241">
    <property type="entry name" value="Methyltransf_11"/>
    <property type="match status" value="1"/>
</dbReference>
<gene>
    <name evidence="2" type="ORF">GGR16_002984</name>
</gene>
<dbReference type="AlphaFoldDB" id="A0A840BYA0"/>
<dbReference type="InterPro" id="IPR013216">
    <property type="entry name" value="Methyltransf_11"/>
</dbReference>
<dbReference type="RefSeq" id="WP_183317063.1">
    <property type="nucleotide sequence ID" value="NZ_JACIEN010000003.1"/>
</dbReference>
<dbReference type="InterPro" id="IPR029063">
    <property type="entry name" value="SAM-dependent_MTases_sf"/>
</dbReference>
<evidence type="ECO:0000259" key="1">
    <source>
        <dbReference type="PROSITE" id="PS50987"/>
    </source>
</evidence>
<dbReference type="PANTHER" id="PTHR42912:SF93">
    <property type="entry name" value="N6-ADENOSINE-METHYLTRANSFERASE TMT1A"/>
    <property type="match status" value="1"/>
</dbReference>
<accession>A0A840BYA0</accession>
<dbReference type="GO" id="GO:0032259">
    <property type="term" value="P:methylation"/>
    <property type="evidence" value="ECO:0007669"/>
    <property type="project" value="UniProtKB-KW"/>
</dbReference>
<keyword evidence="2" id="KW-0808">Transferase</keyword>
<dbReference type="Pfam" id="PF01022">
    <property type="entry name" value="HTH_5"/>
    <property type="match status" value="1"/>
</dbReference>
<dbReference type="GO" id="GO:0003677">
    <property type="term" value="F:DNA binding"/>
    <property type="evidence" value="ECO:0007669"/>
    <property type="project" value="UniProtKB-KW"/>
</dbReference>
<dbReference type="PROSITE" id="PS50987">
    <property type="entry name" value="HTH_ARSR_2"/>
    <property type="match status" value="1"/>
</dbReference>
<dbReference type="PANTHER" id="PTHR42912">
    <property type="entry name" value="METHYLTRANSFERASE"/>
    <property type="match status" value="1"/>
</dbReference>
<dbReference type="GO" id="GO:0008757">
    <property type="term" value="F:S-adenosylmethionine-dependent methyltransferase activity"/>
    <property type="evidence" value="ECO:0007669"/>
    <property type="project" value="InterPro"/>
</dbReference>
<dbReference type="CDD" id="cd02440">
    <property type="entry name" value="AdoMet_MTases"/>
    <property type="match status" value="1"/>
</dbReference>
<dbReference type="Gene3D" id="1.10.10.10">
    <property type="entry name" value="Winged helix-like DNA-binding domain superfamily/Winged helix DNA-binding domain"/>
    <property type="match status" value="1"/>
</dbReference>
<name>A0A840BYA0_9HYPH</name>
<proteinExistence type="predicted"/>
<keyword evidence="2" id="KW-0830">Ubiquinone</keyword>
<organism evidence="2 3">
    <name type="scientific">Chelatococcus caeni</name>
    <dbReference type="NCBI Taxonomy" id="1348468"/>
    <lineage>
        <taxon>Bacteria</taxon>
        <taxon>Pseudomonadati</taxon>
        <taxon>Pseudomonadota</taxon>
        <taxon>Alphaproteobacteria</taxon>
        <taxon>Hyphomicrobiales</taxon>
        <taxon>Chelatococcaceae</taxon>
        <taxon>Chelatococcus</taxon>
    </lineage>
</organism>
<dbReference type="SMART" id="SM00418">
    <property type="entry name" value="HTH_ARSR"/>
    <property type="match status" value="1"/>
</dbReference>
<dbReference type="Proteomes" id="UP000577362">
    <property type="component" value="Unassembled WGS sequence"/>
</dbReference>
<sequence>MRQPLSLPFTTLLAGLKAAAEETRLRILALLADGELNVSDLTDILGQSQPRISRHLKLLTEAGLVERHREGAWAFFRLDHRNGAAAAIRAVLESLDHDDQQLAADRARLAAVRKARAESAQAFFARLAADWDRIRSLHVSEEAVEEAVREAIGEKPLNAFLDLGTGTGRMLQLVAPLARRAVAVDANHAMLSVARANIERAGLSGIELRQGDIYALPVERNAFDLVLVHQVLHYLDDPARAIREAAAVLAPGGRLLVVDFAPHELEFLRAEHAHRRLGFAHEQIAQWFAEAGLDLMATRELKPPRSDADKLTVCLWLARDRRVVTDWPLQAPEKEVA</sequence>
<dbReference type="InterPro" id="IPR050508">
    <property type="entry name" value="Methyltransf_Superfamily"/>
</dbReference>
<evidence type="ECO:0000313" key="3">
    <source>
        <dbReference type="Proteomes" id="UP000577362"/>
    </source>
</evidence>
<dbReference type="GO" id="GO:0003700">
    <property type="term" value="F:DNA-binding transcription factor activity"/>
    <property type="evidence" value="ECO:0007669"/>
    <property type="project" value="InterPro"/>
</dbReference>
<keyword evidence="3" id="KW-1185">Reference proteome</keyword>
<comment type="caution">
    <text evidence="2">The sequence shown here is derived from an EMBL/GenBank/DDBJ whole genome shotgun (WGS) entry which is preliminary data.</text>
</comment>
<dbReference type="Gene3D" id="3.40.50.150">
    <property type="entry name" value="Vaccinia Virus protein VP39"/>
    <property type="match status" value="1"/>
</dbReference>
<dbReference type="EMBL" id="JACIEN010000003">
    <property type="protein sequence ID" value="MBB4017950.1"/>
    <property type="molecule type" value="Genomic_DNA"/>
</dbReference>
<feature type="domain" description="HTH arsR-type" evidence="1">
    <location>
        <begin position="4"/>
        <end position="99"/>
    </location>
</feature>
<dbReference type="PRINTS" id="PR00778">
    <property type="entry name" value="HTHARSR"/>
</dbReference>
<reference evidence="2 3" key="1">
    <citation type="submission" date="2020-08" db="EMBL/GenBank/DDBJ databases">
        <title>Genomic Encyclopedia of Type Strains, Phase IV (KMG-IV): sequencing the most valuable type-strain genomes for metagenomic binning, comparative biology and taxonomic classification.</title>
        <authorList>
            <person name="Goeker M."/>
        </authorList>
    </citation>
    <scope>NUCLEOTIDE SEQUENCE [LARGE SCALE GENOMIC DNA]</scope>
    <source>
        <strain evidence="2 3">DSM 103737</strain>
    </source>
</reference>
<keyword evidence="2" id="KW-0489">Methyltransferase</keyword>
<dbReference type="CDD" id="cd00090">
    <property type="entry name" value="HTH_ARSR"/>
    <property type="match status" value="1"/>
</dbReference>
<dbReference type="InterPro" id="IPR036388">
    <property type="entry name" value="WH-like_DNA-bd_sf"/>
</dbReference>
<dbReference type="NCBIfam" id="NF033788">
    <property type="entry name" value="HTH_metalloreg"/>
    <property type="match status" value="1"/>
</dbReference>
<dbReference type="InterPro" id="IPR001845">
    <property type="entry name" value="HTH_ArsR_DNA-bd_dom"/>
</dbReference>
<dbReference type="SUPFAM" id="SSF53335">
    <property type="entry name" value="S-adenosyl-L-methionine-dependent methyltransferases"/>
    <property type="match status" value="1"/>
</dbReference>
<dbReference type="InterPro" id="IPR011991">
    <property type="entry name" value="ArsR-like_HTH"/>
</dbReference>
<dbReference type="SUPFAM" id="SSF46785">
    <property type="entry name" value="Winged helix' DNA-binding domain"/>
    <property type="match status" value="1"/>
</dbReference>
<protein>
    <submittedName>
        <fullName evidence="2">Ubiquinone/menaquinone biosynthesis C-methylase UbiE/DNA-binding transcriptional ArsR family regulator</fullName>
    </submittedName>
</protein>
<keyword evidence="2" id="KW-0238">DNA-binding</keyword>
<dbReference type="InterPro" id="IPR036390">
    <property type="entry name" value="WH_DNA-bd_sf"/>
</dbReference>